<keyword evidence="2" id="KW-1185">Reference proteome</keyword>
<accession>A0A8H3WZI3</accession>
<dbReference type="OrthoDB" id="2427374at2759"/>
<proteinExistence type="predicted"/>
<name>A0A8H3WZI3_GIGMA</name>
<dbReference type="Proteomes" id="UP000439903">
    <property type="component" value="Unassembled WGS sequence"/>
</dbReference>
<sequence length="279" mass="32410">MENTLKRPEDLNDGLKPKLKQSFRLTITDFTKAVNVARQYITTTRLNISPEDEAPFIIDYKETEKDKAVSLCPYFPINKFSHQFNLDFVDQGDHPEIICKGRQSLCNYYFATKLVVKELSNEDKRQSLGFHSIAINYGVWETGQSQNKYAQECHAHVHLYFTPDAWNGVKKRISDLDILLKFNARDFSGPNYLLQDCAELEKKRLRPAEYLLMLKAVSSFESSVEKLEKSYEKIITKMEESTEKIIDAMSANTLLLIKALEKIDFYRAAPKFPDRMRRI</sequence>
<evidence type="ECO:0000313" key="2">
    <source>
        <dbReference type="Proteomes" id="UP000439903"/>
    </source>
</evidence>
<gene>
    <name evidence="1" type="ORF">F8M41_012768</name>
</gene>
<protein>
    <submittedName>
        <fullName evidence="1">Parep15, putative coiled-coil protein: PROVISIONAL</fullName>
    </submittedName>
</protein>
<dbReference type="AlphaFoldDB" id="A0A8H3WZI3"/>
<comment type="caution">
    <text evidence="1">The sequence shown here is derived from an EMBL/GenBank/DDBJ whole genome shotgun (WGS) entry which is preliminary data.</text>
</comment>
<dbReference type="EMBL" id="WTPW01002598">
    <property type="protein sequence ID" value="KAF0375121.1"/>
    <property type="molecule type" value="Genomic_DNA"/>
</dbReference>
<reference evidence="1 2" key="1">
    <citation type="journal article" date="2019" name="Environ. Microbiol.">
        <title>At the nexus of three kingdoms: the genome of the mycorrhizal fungus Gigaspora margarita provides insights into plant, endobacterial and fungal interactions.</title>
        <authorList>
            <person name="Venice F."/>
            <person name="Ghignone S."/>
            <person name="Salvioli di Fossalunga A."/>
            <person name="Amselem J."/>
            <person name="Novero M."/>
            <person name="Xianan X."/>
            <person name="Sedzielewska Toro K."/>
            <person name="Morin E."/>
            <person name="Lipzen A."/>
            <person name="Grigoriev I.V."/>
            <person name="Henrissat B."/>
            <person name="Martin F.M."/>
            <person name="Bonfante P."/>
        </authorList>
    </citation>
    <scope>NUCLEOTIDE SEQUENCE [LARGE SCALE GENOMIC DNA]</scope>
    <source>
        <strain evidence="1 2">BEG34</strain>
    </source>
</reference>
<organism evidence="1 2">
    <name type="scientific">Gigaspora margarita</name>
    <dbReference type="NCBI Taxonomy" id="4874"/>
    <lineage>
        <taxon>Eukaryota</taxon>
        <taxon>Fungi</taxon>
        <taxon>Fungi incertae sedis</taxon>
        <taxon>Mucoromycota</taxon>
        <taxon>Glomeromycotina</taxon>
        <taxon>Glomeromycetes</taxon>
        <taxon>Diversisporales</taxon>
        <taxon>Gigasporaceae</taxon>
        <taxon>Gigaspora</taxon>
    </lineage>
</organism>
<evidence type="ECO:0000313" key="1">
    <source>
        <dbReference type="EMBL" id="KAF0375121.1"/>
    </source>
</evidence>